<dbReference type="Proteomes" id="UP001597476">
    <property type="component" value="Unassembled WGS sequence"/>
</dbReference>
<keyword evidence="2" id="KW-1185">Reference proteome</keyword>
<name>A0ABW5TD13_9FLAO</name>
<protein>
    <submittedName>
        <fullName evidence="1">Uncharacterized protein</fullName>
    </submittedName>
</protein>
<gene>
    <name evidence="1" type="ORF">ACFSR8_13250</name>
</gene>
<organism evidence="1 2">
    <name type="scientific">Hyunsoonleella rubra</name>
    <dbReference type="NCBI Taxonomy" id="1737062"/>
    <lineage>
        <taxon>Bacteria</taxon>
        <taxon>Pseudomonadati</taxon>
        <taxon>Bacteroidota</taxon>
        <taxon>Flavobacteriia</taxon>
        <taxon>Flavobacteriales</taxon>
        <taxon>Flavobacteriaceae</taxon>
    </lineage>
</organism>
<accession>A0ABW5TD13</accession>
<dbReference type="RefSeq" id="WP_380292795.1">
    <property type="nucleotide sequence ID" value="NZ_JBHULY010000034.1"/>
</dbReference>
<sequence>MFLHNNQEDNNSGESFRRNTVTALGFIVWLDGIDIKLGYTNVSIWN</sequence>
<reference evidence="2" key="1">
    <citation type="journal article" date="2019" name="Int. J. Syst. Evol. Microbiol.">
        <title>The Global Catalogue of Microorganisms (GCM) 10K type strain sequencing project: providing services to taxonomists for standard genome sequencing and annotation.</title>
        <authorList>
            <consortium name="The Broad Institute Genomics Platform"/>
            <consortium name="The Broad Institute Genome Sequencing Center for Infectious Disease"/>
            <person name="Wu L."/>
            <person name="Ma J."/>
        </authorList>
    </citation>
    <scope>NUCLEOTIDE SEQUENCE [LARGE SCALE GENOMIC DNA]</scope>
    <source>
        <strain evidence="2">KCTC 42398</strain>
    </source>
</reference>
<evidence type="ECO:0000313" key="2">
    <source>
        <dbReference type="Proteomes" id="UP001597476"/>
    </source>
</evidence>
<evidence type="ECO:0000313" key="1">
    <source>
        <dbReference type="EMBL" id="MFD2727182.1"/>
    </source>
</evidence>
<dbReference type="EMBL" id="JBHULY010000034">
    <property type="protein sequence ID" value="MFD2727182.1"/>
    <property type="molecule type" value="Genomic_DNA"/>
</dbReference>
<comment type="caution">
    <text evidence="1">The sequence shown here is derived from an EMBL/GenBank/DDBJ whole genome shotgun (WGS) entry which is preliminary data.</text>
</comment>
<proteinExistence type="predicted"/>